<name>A0A4Q1BJR2_TREME</name>
<dbReference type="VEuPathDB" id="FungiDB:TREMEDRAFT_60694"/>
<dbReference type="OrthoDB" id="5529571at2759"/>
<feature type="compositionally biased region" description="Polar residues" evidence="1">
    <location>
        <begin position="44"/>
        <end position="53"/>
    </location>
</feature>
<feature type="region of interest" description="Disordered" evidence="1">
    <location>
        <begin position="102"/>
        <end position="296"/>
    </location>
</feature>
<dbReference type="GO" id="GO:0070096">
    <property type="term" value="P:mitochondrial outer membrane translocase complex assembly"/>
    <property type="evidence" value="ECO:0007669"/>
    <property type="project" value="TreeGrafter"/>
</dbReference>
<dbReference type="GO" id="GO:0005741">
    <property type="term" value="C:mitochondrial outer membrane"/>
    <property type="evidence" value="ECO:0007669"/>
    <property type="project" value="InterPro"/>
</dbReference>
<dbReference type="InParanoid" id="A0A4Q1BJR2"/>
<accession>A0A4Q1BJR2</accession>
<organism evidence="2 3">
    <name type="scientific">Tremella mesenterica</name>
    <name type="common">Jelly fungus</name>
    <dbReference type="NCBI Taxonomy" id="5217"/>
    <lineage>
        <taxon>Eukaryota</taxon>
        <taxon>Fungi</taxon>
        <taxon>Dikarya</taxon>
        <taxon>Basidiomycota</taxon>
        <taxon>Agaricomycotina</taxon>
        <taxon>Tremellomycetes</taxon>
        <taxon>Tremellales</taxon>
        <taxon>Tremellaceae</taxon>
        <taxon>Tremella</taxon>
    </lineage>
</organism>
<evidence type="ECO:0000313" key="3">
    <source>
        <dbReference type="Proteomes" id="UP000289152"/>
    </source>
</evidence>
<proteinExistence type="predicted"/>
<dbReference type="EMBL" id="SDIL01000059">
    <property type="protein sequence ID" value="RXK37822.1"/>
    <property type="molecule type" value="Genomic_DNA"/>
</dbReference>
<dbReference type="AlphaFoldDB" id="A0A4Q1BJR2"/>
<feature type="compositionally biased region" description="Pro residues" evidence="1">
    <location>
        <begin position="25"/>
        <end position="34"/>
    </location>
</feature>
<dbReference type="Pfam" id="PF08219">
    <property type="entry name" value="TOM13"/>
    <property type="match status" value="1"/>
</dbReference>
<evidence type="ECO:0000256" key="1">
    <source>
        <dbReference type="SAM" id="MobiDB-lite"/>
    </source>
</evidence>
<keyword evidence="3" id="KW-1185">Reference proteome</keyword>
<reference evidence="2 3" key="1">
    <citation type="submission" date="2016-06" db="EMBL/GenBank/DDBJ databases">
        <title>Evolution of pathogenesis and genome organization in the Tremellales.</title>
        <authorList>
            <person name="Cuomo C."/>
            <person name="Litvintseva A."/>
            <person name="Heitman J."/>
            <person name="Chen Y."/>
            <person name="Sun S."/>
            <person name="Springer D."/>
            <person name="Dromer F."/>
            <person name="Young S."/>
            <person name="Zeng Q."/>
            <person name="Chapman S."/>
            <person name="Gujja S."/>
            <person name="Saif S."/>
            <person name="Birren B."/>
        </authorList>
    </citation>
    <scope>NUCLEOTIDE SEQUENCE [LARGE SCALE GENOMIC DNA]</scope>
    <source>
        <strain evidence="2 3">ATCC 28783</strain>
    </source>
</reference>
<dbReference type="GO" id="GO:0045040">
    <property type="term" value="P:protein insertion into mitochondrial outer membrane"/>
    <property type="evidence" value="ECO:0007669"/>
    <property type="project" value="TreeGrafter"/>
</dbReference>
<evidence type="ECO:0000313" key="2">
    <source>
        <dbReference type="EMBL" id="RXK37822.1"/>
    </source>
</evidence>
<dbReference type="InterPro" id="IPR013262">
    <property type="entry name" value="OMP_MIM1/TOM13_mt"/>
</dbReference>
<comment type="caution">
    <text evidence="2">The sequence shown here is derived from an EMBL/GenBank/DDBJ whole genome shotgun (WGS) entry which is preliminary data.</text>
</comment>
<dbReference type="PANTHER" id="PTHR28241">
    <property type="entry name" value="MITOCHONDRIAL IMPORT PROTEIN 1"/>
    <property type="match status" value="1"/>
</dbReference>
<dbReference type="Proteomes" id="UP000289152">
    <property type="component" value="Unassembled WGS sequence"/>
</dbReference>
<feature type="compositionally biased region" description="Basic and acidic residues" evidence="1">
    <location>
        <begin position="141"/>
        <end position="176"/>
    </location>
</feature>
<evidence type="ECO:0008006" key="4">
    <source>
        <dbReference type="Google" id="ProtNLM"/>
    </source>
</evidence>
<feature type="region of interest" description="Disordered" evidence="1">
    <location>
        <begin position="1"/>
        <end position="63"/>
    </location>
</feature>
<sequence>MSDTREQAQEVLDDALGSSLESSFSPPPLPPPPSTDTTQPFTSAQAAQDQPPTQVEPVEGLDTWPETYESYLRAWHAESAVAREKAAETRARIEKERAAELQAIKEKEANEKKVEKEREELKRKREKLLRELSEPGPSKRVKGDGGDVGEKEKMKEAWELVHDDTADAAKAEHHGVTETAASDKNQLHTEPLESPLPPPKSTATSRHSATSGAWEELSLTPSSAEDLSPPRSTSDKSGEEMMSIPRTTKHSSSLPSAPSGKPSAPEAGIPKNERSGYQPAREATEGGHPSQPPSLTLSIFTSPSHLSISRVLAVLGINVVLPFINGVMLGFGEIFAREVVRVSKVWWGGKRSPGSVGSVGLRGSGGF</sequence>
<feature type="compositionally biased region" description="Basic and acidic residues" evidence="1">
    <location>
        <begin position="102"/>
        <end position="133"/>
    </location>
</feature>
<protein>
    <recommendedName>
        <fullName evidence="4">Mitochondrial import protein 1</fullName>
    </recommendedName>
</protein>
<gene>
    <name evidence="2" type="ORF">M231_04912</name>
</gene>
<dbReference type="PANTHER" id="PTHR28241:SF1">
    <property type="entry name" value="MITOCHONDRIAL IMPORT PROTEIN 1"/>
    <property type="match status" value="1"/>
</dbReference>